<dbReference type="EMBL" id="FNKK01000002">
    <property type="protein sequence ID" value="SDR06157.1"/>
    <property type="molecule type" value="Genomic_DNA"/>
</dbReference>
<feature type="transmembrane region" description="Helical" evidence="8">
    <location>
        <begin position="313"/>
        <end position="336"/>
    </location>
</feature>
<dbReference type="PANTHER" id="PTHR23514:SF3">
    <property type="entry name" value="BYPASS OF STOP CODON PROTEIN 6"/>
    <property type="match status" value="1"/>
</dbReference>
<proteinExistence type="inferred from homology"/>
<comment type="subcellular location">
    <subcellularLocation>
        <location evidence="1">Cell membrane</location>
        <topology evidence="1">Multi-pass membrane protein</topology>
    </subcellularLocation>
</comment>
<sequence length="434" mass="44252">MSASDGRRRASIALAYVAFAFVGVSAAVGGVLLPAQIADYAVGEATIGITFFTFSGGFMLAGVTAGTLMHRLGTRLSLVAAGAAYAAAALYMATRPPFWAFVAVQVVLGYGTGLLESALNAYLAKLPSAAVLLNRLHAFFGVGALLGPLLAAWMLGFAPWTAVWLTLTVACLLLIAGFWAGYPRRAPHGGDHGDPRHDAVEPVDASGPAGERAAAAAPDGDAVTGRRVRSRAAASDAAGGGLLAGALRSPAVVLASTFLAVYVGLEVGVGNWAVTFLIDEHGQTALTAGYAVSGYWFGLTLGRFLISPIATRVGLSATGTSFACLIGVAVTAGLIWSVRVPVVAAAGLVLLGFFLGPLFPTAMAVVPNLTTDRMVPTAIGVMNGVSVVGGAVFPWMAGAAAQGVGVWTLMPFALSLAVVQLVLWRLIVARMSPV</sequence>
<dbReference type="OrthoDB" id="9795150at2"/>
<evidence type="ECO:0000256" key="4">
    <source>
        <dbReference type="ARBA" id="ARBA00022692"/>
    </source>
</evidence>
<feature type="transmembrane region" description="Helical" evidence="8">
    <location>
        <begin position="162"/>
        <end position="182"/>
    </location>
</feature>
<dbReference type="InterPro" id="IPR020846">
    <property type="entry name" value="MFS_dom"/>
</dbReference>
<feature type="transmembrane region" description="Helical" evidence="8">
    <location>
        <begin position="136"/>
        <end position="156"/>
    </location>
</feature>
<dbReference type="InterPro" id="IPR011701">
    <property type="entry name" value="MFS"/>
</dbReference>
<feature type="transmembrane region" description="Helical" evidence="8">
    <location>
        <begin position="342"/>
        <end position="366"/>
    </location>
</feature>
<keyword evidence="5 8" id="KW-1133">Transmembrane helix</keyword>
<keyword evidence="6 8" id="KW-0472">Membrane</keyword>
<evidence type="ECO:0000313" key="10">
    <source>
        <dbReference type="EMBL" id="SDR06157.1"/>
    </source>
</evidence>
<dbReference type="RefSeq" id="WP_131815561.1">
    <property type="nucleotide sequence ID" value="NZ_FNKK01000002.1"/>
</dbReference>
<comment type="similarity">
    <text evidence="2">Belongs to the major facilitator superfamily.</text>
</comment>
<feature type="transmembrane region" description="Helical" evidence="8">
    <location>
        <begin position="45"/>
        <end position="69"/>
    </location>
</feature>
<dbReference type="PROSITE" id="PS50850">
    <property type="entry name" value="MFS"/>
    <property type="match status" value="1"/>
</dbReference>
<dbReference type="AlphaFoldDB" id="A0A1H1FYV9"/>
<dbReference type="SUPFAM" id="SSF103473">
    <property type="entry name" value="MFS general substrate transporter"/>
    <property type="match status" value="1"/>
</dbReference>
<feature type="compositionally biased region" description="Basic and acidic residues" evidence="7">
    <location>
        <begin position="189"/>
        <end position="200"/>
    </location>
</feature>
<dbReference type="GO" id="GO:0005886">
    <property type="term" value="C:plasma membrane"/>
    <property type="evidence" value="ECO:0007669"/>
    <property type="project" value="UniProtKB-SubCell"/>
</dbReference>
<dbReference type="GO" id="GO:0022857">
    <property type="term" value="F:transmembrane transporter activity"/>
    <property type="evidence" value="ECO:0007669"/>
    <property type="project" value="InterPro"/>
</dbReference>
<evidence type="ECO:0000256" key="8">
    <source>
        <dbReference type="SAM" id="Phobius"/>
    </source>
</evidence>
<feature type="domain" description="Major facilitator superfamily (MFS) profile" evidence="9">
    <location>
        <begin position="11"/>
        <end position="432"/>
    </location>
</feature>
<feature type="transmembrane region" description="Helical" evidence="8">
    <location>
        <begin position="76"/>
        <end position="93"/>
    </location>
</feature>
<protein>
    <submittedName>
        <fullName evidence="10">Fucose permease</fullName>
    </submittedName>
</protein>
<keyword evidence="3" id="KW-0813">Transport</keyword>
<reference evidence="10 11" key="1">
    <citation type="submission" date="2016-10" db="EMBL/GenBank/DDBJ databases">
        <authorList>
            <person name="de Groot N.N."/>
        </authorList>
    </citation>
    <scope>NUCLEOTIDE SEQUENCE [LARGE SCALE GENOMIC DNA]</scope>
    <source>
        <strain evidence="10 11">DSM 43794</strain>
    </source>
</reference>
<evidence type="ECO:0000259" key="9">
    <source>
        <dbReference type="PROSITE" id="PS50850"/>
    </source>
</evidence>
<feature type="transmembrane region" description="Helical" evidence="8">
    <location>
        <begin position="251"/>
        <end position="273"/>
    </location>
</feature>
<evidence type="ECO:0000256" key="2">
    <source>
        <dbReference type="ARBA" id="ARBA00008335"/>
    </source>
</evidence>
<evidence type="ECO:0000256" key="6">
    <source>
        <dbReference type="ARBA" id="ARBA00023136"/>
    </source>
</evidence>
<dbReference type="PANTHER" id="PTHR23514">
    <property type="entry name" value="BYPASS OF STOP CODON PROTEIN 6"/>
    <property type="match status" value="1"/>
</dbReference>
<dbReference type="InterPro" id="IPR051788">
    <property type="entry name" value="MFS_Transporter"/>
</dbReference>
<feature type="transmembrane region" description="Helical" evidence="8">
    <location>
        <begin position="409"/>
        <end position="428"/>
    </location>
</feature>
<evidence type="ECO:0000256" key="1">
    <source>
        <dbReference type="ARBA" id="ARBA00004651"/>
    </source>
</evidence>
<gene>
    <name evidence="10" type="ORF">SAMN04489764_3268</name>
</gene>
<keyword evidence="11" id="KW-1185">Reference proteome</keyword>
<evidence type="ECO:0000256" key="3">
    <source>
        <dbReference type="ARBA" id="ARBA00022448"/>
    </source>
</evidence>
<evidence type="ECO:0000313" key="11">
    <source>
        <dbReference type="Proteomes" id="UP000217103"/>
    </source>
</evidence>
<dbReference type="Pfam" id="PF07690">
    <property type="entry name" value="MFS_1"/>
    <property type="match status" value="2"/>
</dbReference>
<keyword evidence="4 8" id="KW-0812">Transmembrane</keyword>
<dbReference type="Gene3D" id="1.20.1250.20">
    <property type="entry name" value="MFS general substrate transporter like domains"/>
    <property type="match status" value="1"/>
</dbReference>
<feature type="transmembrane region" description="Helical" evidence="8">
    <location>
        <begin position="285"/>
        <end position="306"/>
    </location>
</feature>
<evidence type="ECO:0000256" key="5">
    <source>
        <dbReference type="ARBA" id="ARBA00022989"/>
    </source>
</evidence>
<dbReference type="STRING" id="35622.SAMN04489764_3268"/>
<feature type="transmembrane region" description="Helical" evidence="8">
    <location>
        <begin position="99"/>
        <end position="124"/>
    </location>
</feature>
<feature type="region of interest" description="Disordered" evidence="7">
    <location>
        <begin position="189"/>
        <end position="225"/>
    </location>
</feature>
<dbReference type="InterPro" id="IPR036259">
    <property type="entry name" value="MFS_trans_sf"/>
</dbReference>
<feature type="transmembrane region" description="Helical" evidence="8">
    <location>
        <begin position="378"/>
        <end position="397"/>
    </location>
</feature>
<accession>A0A1H1FYV9</accession>
<dbReference type="Proteomes" id="UP000217103">
    <property type="component" value="Unassembled WGS sequence"/>
</dbReference>
<name>A0A1H1FYV9_9ACTN</name>
<evidence type="ECO:0000256" key="7">
    <source>
        <dbReference type="SAM" id="MobiDB-lite"/>
    </source>
</evidence>
<organism evidence="10 11">
    <name type="scientific">Thermostaphylospora chromogena</name>
    <dbReference type="NCBI Taxonomy" id="35622"/>
    <lineage>
        <taxon>Bacteria</taxon>
        <taxon>Bacillati</taxon>
        <taxon>Actinomycetota</taxon>
        <taxon>Actinomycetes</taxon>
        <taxon>Streptosporangiales</taxon>
        <taxon>Thermomonosporaceae</taxon>
        <taxon>Thermostaphylospora</taxon>
    </lineage>
</organism>
<feature type="transmembrane region" description="Helical" evidence="8">
    <location>
        <begin position="12"/>
        <end position="33"/>
    </location>
</feature>
<feature type="compositionally biased region" description="Low complexity" evidence="7">
    <location>
        <begin position="204"/>
        <end position="222"/>
    </location>
</feature>